<evidence type="ECO:0000256" key="1">
    <source>
        <dbReference type="SAM" id="Phobius"/>
    </source>
</evidence>
<dbReference type="OrthoDB" id="895652at2"/>
<reference evidence="2 3" key="1">
    <citation type="submission" date="2018-06" db="EMBL/GenBank/DDBJ databases">
        <title>Echinicola strongylocentroti sp. nov., isolated from a sea urchin Strongylocentrotus intermedius.</title>
        <authorList>
            <person name="Bae S.S."/>
        </authorList>
    </citation>
    <scope>NUCLEOTIDE SEQUENCE [LARGE SCALE GENOMIC DNA]</scope>
    <source>
        <strain evidence="2 3">MEBiC08714</strain>
    </source>
</reference>
<sequence>MVKLRSAKLEIYPSIMLPSGPQVSNTKIAVLEFQKNEIWGIKSGEEFEVNLKEIFNGIPEQYYPYFYSTEFGTKPVESSMILWGHFLLIYILGLAWITLL</sequence>
<protein>
    <submittedName>
        <fullName evidence="2">Uncharacterized protein</fullName>
    </submittedName>
</protein>
<dbReference type="EMBL" id="CP030041">
    <property type="protein sequence ID" value="AWW32429.1"/>
    <property type="molecule type" value="Genomic_DNA"/>
</dbReference>
<evidence type="ECO:0000313" key="3">
    <source>
        <dbReference type="Proteomes" id="UP000248688"/>
    </source>
</evidence>
<gene>
    <name evidence="2" type="ORF">DN752_21040</name>
</gene>
<accession>A0A2Z4INU5</accession>
<name>A0A2Z4INU5_9BACT</name>
<keyword evidence="1" id="KW-1133">Transmembrane helix</keyword>
<dbReference type="AlphaFoldDB" id="A0A2Z4INU5"/>
<keyword evidence="3" id="KW-1185">Reference proteome</keyword>
<keyword evidence="1" id="KW-0472">Membrane</keyword>
<dbReference type="KEGG" id="est:DN752_21040"/>
<proteinExistence type="predicted"/>
<keyword evidence="1" id="KW-0812">Transmembrane</keyword>
<feature type="transmembrane region" description="Helical" evidence="1">
    <location>
        <begin position="80"/>
        <end position="99"/>
    </location>
</feature>
<evidence type="ECO:0000313" key="2">
    <source>
        <dbReference type="EMBL" id="AWW32429.1"/>
    </source>
</evidence>
<organism evidence="2 3">
    <name type="scientific">Echinicola strongylocentroti</name>
    <dbReference type="NCBI Taxonomy" id="1795355"/>
    <lineage>
        <taxon>Bacteria</taxon>
        <taxon>Pseudomonadati</taxon>
        <taxon>Bacteroidota</taxon>
        <taxon>Cytophagia</taxon>
        <taxon>Cytophagales</taxon>
        <taxon>Cyclobacteriaceae</taxon>
        <taxon>Echinicola</taxon>
    </lineage>
</organism>
<dbReference type="Proteomes" id="UP000248688">
    <property type="component" value="Chromosome"/>
</dbReference>